<dbReference type="Proteomes" id="UP000198850">
    <property type="component" value="Unassembled WGS sequence"/>
</dbReference>
<evidence type="ECO:0000313" key="2">
    <source>
        <dbReference type="EMBL" id="SEA48544.1"/>
    </source>
</evidence>
<feature type="transmembrane region" description="Helical" evidence="1">
    <location>
        <begin position="447"/>
        <end position="465"/>
    </location>
</feature>
<organism evidence="2 3">
    <name type="scientific">Pedobacter hartonius</name>
    <dbReference type="NCBI Taxonomy" id="425514"/>
    <lineage>
        <taxon>Bacteria</taxon>
        <taxon>Pseudomonadati</taxon>
        <taxon>Bacteroidota</taxon>
        <taxon>Sphingobacteriia</taxon>
        <taxon>Sphingobacteriales</taxon>
        <taxon>Sphingobacteriaceae</taxon>
        <taxon>Pedobacter</taxon>
    </lineage>
</organism>
<evidence type="ECO:0000313" key="3">
    <source>
        <dbReference type="Proteomes" id="UP000198850"/>
    </source>
</evidence>
<dbReference type="PANTHER" id="PTHR34219:SF3">
    <property type="entry name" value="BLL7967 PROTEIN"/>
    <property type="match status" value="1"/>
</dbReference>
<feature type="transmembrane region" description="Helical" evidence="1">
    <location>
        <begin position="166"/>
        <end position="188"/>
    </location>
</feature>
<dbReference type="RefSeq" id="WP_090555991.1">
    <property type="nucleotide sequence ID" value="NZ_FNRA01000003.1"/>
</dbReference>
<feature type="transmembrane region" description="Helical" evidence="1">
    <location>
        <begin position="12"/>
        <end position="36"/>
    </location>
</feature>
<keyword evidence="3" id="KW-1185">Reference proteome</keyword>
<keyword evidence="1" id="KW-0472">Membrane</keyword>
<feature type="transmembrane region" description="Helical" evidence="1">
    <location>
        <begin position="411"/>
        <end position="435"/>
    </location>
</feature>
<dbReference type="PANTHER" id="PTHR34219">
    <property type="entry name" value="IRON-REGULATED INNER MEMBRANE PROTEIN-RELATED"/>
    <property type="match status" value="1"/>
</dbReference>
<reference evidence="2 3" key="1">
    <citation type="submission" date="2016-10" db="EMBL/GenBank/DDBJ databases">
        <authorList>
            <person name="de Groot N.N."/>
        </authorList>
    </citation>
    <scope>NUCLEOTIDE SEQUENCE [LARGE SCALE GENOMIC DNA]</scope>
    <source>
        <strain evidence="2 3">DSM 19033</strain>
    </source>
</reference>
<feature type="transmembrane region" description="Helical" evidence="1">
    <location>
        <begin position="477"/>
        <end position="500"/>
    </location>
</feature>
<evidence type="ECO:0000256" key="1">
    <source>
        <dbReference type="SAM" id="Phobius"/>
    </source>
</evidence>
<dbReference type="InterPro" id="IPR005625">
    <property type="entry name" value="PepSY-ass_TM"/>
</dbReference>
<keyword evidence="1" id="KW-0812">Transmembrane</keyword>
<dbReference type="Pfam" id="PF03929">
    <property type="entry name" value="PepSY_TM"/>
    <property type="match status" value="1"/>
</dbReference>
<proteinExistence type="predicted"/>
<sequence length="543" mass="62467">MKNRNYNIYFSTHTISGIIISAILFVIFFAGSYTLFKKDISAWQSNTSFRAREETKLNYNTLLDSLDQKHNLKGRDVSFFFQENTMDTYVSLTASKDSTLKSKKKPEADKKGAKIGRRGDGINFKYNFARGESKTYEESYDLGEFLYRLHFLAQLNKVPIRLGVPFGYMLAGLVSFFFLFALITGLLLHWDKIVSNFFIFRPWSKVKTAWTDSHTALGMIGFPYQLIYAITGIVLIFNAVLLTPFTYLMYDGKSQELYRDLDYFDEKEYTYGYQSLPGKIDIQSYINRTEKLWQGSYIKSVSIKNYGDTSMHLIMEGAADVERNFSGKGKIIYQLKDDKIVYQQSPLPESNYVNQVKSLIYRLHFGDYGGYALKIVYFILGIMGCVVIISGILVWLVARDKKNVPEHKRKFNLWLANIFLAICLSMFPVTALTFIAVKLGNPVDMDFIYHVFFYSWLVISAYYIIRKNISRTNRETLLMGSTVSFLIPIANGLTTGNWIWKTYAAGAVDILFVDILSLCIAAVGFICYYKIKQKQRSEEEITV</sequence>
<dbReference type="EMBL" id="FNRA01000003">
    <property type="protein sequence ID" value="SEA48544.1"/>
    <property type="molecule type" value="Genomic_DNA"/>
</dbReference>
<accession>A0A1H4BKG3</accession>
<gene>
    <name evidence="2" type="ORF">SAMN05443550_103381</name>
</gene>
<protein>
    <submittedName>
        <fullName evidence="2">Uncharacterized iron-regulated membrane protein</fullName>
    </submittedName>
</protein>
<feature type="transmembrane region" description="Helical" evidence="1">
    <location>
        <begin position="506"/>
        <end position="529"/>
    </location>
</feature>
<dbReference type="AlphaFoldDB" id="A0A1H4BKG3"/>
<name>A0A1H4BKG3_9SPHI</name>
<feature type="transmembrane region" description="Helical" evidence="1">
    <location>
        <begin position="226"/>
        <end position="250"/>
    </location>
</feature>
<dbReference type="OrthoDB" id="6307929at2"/>
<feature type="transmembrane region" description="Helical" evidence="1">
    <location>
        <begin position="375"/>
        <end position="399"/>
    </location>
</feature>
<keyword evidence="1" id="KW-1133">Transmembrane helix</keyword>
<dbReference type="STRING" id="425514.SAMN05443550_103381"/>